<dbReference type="PANTHER" id="PTHR10443">
    <property type="entry name" value="MICROSOMAL DIPEPTIDASE"/>
    <property type="match status" value="1"/>
</dbReference>
<dbReference type="InterPro" id="IPR032466">
    <property type="entry name" value="Metal_Hydrolase"/>
</dbReference>
<dbReference type="KEGG" id="kak:Kalk_10095"/>
<dbReference type="Proteomes" id="UP000235116">
    <property type="component" value="Chromosome"/>
</dbReference>
<protein>
    <recommendedName>
        <fullName evidence="3">Peptidase M19</fullName>
    </recommendedName>
</protein>
<dbReference type="PANTHER" id="PTHR10443:SF12">
    <property type="entry name" value="DIPEPTIDASE"/>
    <property type="match status" value="1"/>
</dbReference>
<dbReference type="Gene3D" id="3.20.20.140">
    <property type="entry name" value="Metal-dependent hydrolases"/>
    <property type="match status" value="1"/>
</dbReference>
<name>A0A2K9LKI4_9GAMM</name>
<gene>
    <name evidence="1" type="ORF">Kalk_10095</name>
</gene>
<sequence>MRVSLVRVLPLSWNLPMRLNYKNTKQLVVGLAVTTALTGCGNPDGVYHEALEWFGARTQYKNPIPPSSQIQAIHNAAPFIVDLHADTLLHPDAGGDDGYRLLVNEEREGHVDINRMIEGNVAMEVFAAASKGSLDIAGDTIPWITGYYTDDDGVKHSRYNYVRDPNVWEYDDENSPYAEHYAWVSMERDLATYFYRVSGMPCTTWYEDGGWSLDWGITSECTEFDPERMYIVRLLETAKKLHRAANLDSRIKLIKAQSDLDDLIARRQNGEALVGAMLSTEGIYFRSDVSTPEGEAALTSAYHELYDAGFRMFALTHFIDNDYGGSSTGMARAHDELGLGREIKAEGLHFAKEVVDNNTILDLAHASRATFVNLVDYALERNVPVVVSHTGLAEIPGTDETCRNSRNLYDQEIINVAATGGVIGIGFAEAFICDTKPIAWAKAVRHAVDVITDAGLTVTDAGCAESGADNCTTLVNGVDHVALGTDYDGGVETYTDIDSLNQYTEALICEKTWWKTNCLDNPFTVEEAYKILGGNSLAVMRKILPQ</sequence>
<keyword evidence="2" id="KW-1185">Reference proteome</keyword>
<dbReference type="SUPFAM" id="SSF51556">
    <property type="entry name" value="Metallo-dependent hydrolases"/>
    <property type="match status" value="1"/>
</dbReference>
<evidence type="ECO:0000313" key="1">
    <source>
        <dbReference type="EMBL" id="AUM12747.1"/>
    </source>
</evidence>
<dbReference type="InterPro" id="IPR008257">
    <property type="entry name" value="Pept_M19"/>
</dbReference>
<dbReference type="GO" id="GO:0070573">
    <property type="term" value="F:metallodipeptidase activity"/>
    <property type="evidence" value="ECO:0007669"/>
    <property type="project" value="InterPro"/>
</dbReference>
<dbReference type="Pfam" id="PF01244">
    <property type="entry name" value="Peptidase_M19"/>
    <property type="match status" value="1"/>
</dbReference>
<dbReference type="PROSITE" id="PS51365">
    <property type="entry name" value="RENAL_DIPEPTIDASE_2"/>
    <property type="match status" value="1"/>
</dbReference>
<accession>A0A2K9LKI4</accession>
<organism evidence="1 2">
    <name type="scientific">Ketobacter alkanivorans</name>
    <dbReference type="NCBI Taxonomy" id="1917421"/>
    <lineage>
        <taxon>Bacteria</taxon>
        <taxon>Pseudomonadati</taxon>
        <taxon>Pseudomonadota</taxon>
        <taxon>Gammaproteobacteria</taxon>
        <taxon>Pseudomonadales</taxon>
        <taxon>Ketobacteraceae</taxon>
        <taxon>Ketobacter</taxon>
    </lineage>
</organism>
<evidence type="ECO:0008006" key="3">
    <source>
        <dbReference type="Google" id="ProtNLM"/>
    </source>
</evidence>
<evidence type="ECO:0000313" key="2">
    <source>
        <dbReference type="Proteomes" id="UP000235116"/>
    </source>
</evidence>
<reference evidence="2" key="1">
    <citation type="submission" date="2017-08" db="EMBL/GenBank/DDBJ databases">
        <title>Direct submision.</title>
        <authorList>
            <person name="Kim S.-J."/>
            <person name="Rhee S.-K."/>
        </authorList>
    </citation>
    <scope>NUCLEOTIDE SEQUENCE [LARGE SCALE GENOMIC DNA]</scope>
    <source>
        <strain evidence="2">GI5</strain>
    </source>
</reference>
<proteinExistence type="predicted"/>
<dbReference type="GO" id="GO:0006508">
    <property type="term" value="P:proteolysis"/>
    <property type="evidence" value="ECO:0007669"/>
    <property type="project" value="InterPro"/>
</dbReference>
<dbReference type="AlphaFoldDB" id="A0A2K9LKI4"/>
<dbReference type="EMBL" id="CP022684">
    <property type="protein sequence ID" value="AUM12747.1"/>
    <property type="molecule type" value="Genomic_DNA"/>
</dbReference>